<accession>A0A9D4RZ55</accession>
<sequence>MSLNIIQKDQLVSLKSHNISSCRLDIYSNIDDDGAYGAGEDNDRFACTSDASIDQLKREALLDTKKGREILNSLLQQHVVAIVTDECHVLDQCSGRGLNPPER</sequence>
<dbReference type="AlphaFoldDB" id="A0A9D4RZ55"/>
<gene>
    <name evidence="1" type="ORF">DPMN_010494</name>
</gene>
<protein>
    <submittedName>
        <fullName evidence="1">Uncharacterized protein</fullName>
    </submittedName>
</protein>
<evidence type="ECO:0000313" key="2">
    <source>
        <dbReference type="Proteomes" id="UP000828390"/>
    </source>
</evidence>
<name>A0A9D4RZ55_DREPO</name>
<reference evidence="1" key="1">
    <citation type="journal article" date="2019" name="bioRxiv">
        <title>The Genome of the Zebra Mussel, Dreissena polymorpha: A Resource for Invasive Species Research.</title>
        <authorList>
            <person name="McCartney M.A."/>
            <person name="Auch B."/>
            <person name="Kono T."/>
            <person name="Mallez S."/>
            <person name="Zhang Y."/>
            <person name="Obille A."/>
            <person name="Becker A."/>
            <person name="Abrahante J.E."/>
            <person name="Garbe J."/>
            <person name="Badalamenti J.P."/>
            <person name="Herman A."/>
            <person name="Mangelson H."/>
            <person name="Liachko I."/>
            <person name="Sullivan S."/>
            <person name="Sone E.D."/>
            <person name="Koren S."/>
            <person name="Silverstein K.A.T."/>
            <person name="Beckman K.B."/>
            <person name="Gohl D.M."/>
        </authorList>
    </citation>
    <scope>NUCLEOTIDE SEQUENCE</scope>
    <source>
        <strain evidence="1">Duluth1</strain>
        <tissue evidence="1">Whole animal</tissue>
    </source>
</reference>
<evidence type="ECO:0000313" key="1">
    <source>
        <dbReference type="EMBL" id="KAH3886484.1"/>
    </source>
</evidence>
<proteinExistence type="predicted"/>
<dbReference type="EMBL" id="JAIWYP010000001">
    <property type="protein sequence ID" value="KAH3886484.1"/>
    <property type="molecule type" value="Genomic_DNA"/>
</dbReference>
<dbReference type="Proteomes" id="UP000828390">
    <property type="component" value="Unassembled WGS sequence"/>
</dbReference>
<keyword evidence="2" id="KW-1185">Reference proteome</keyword>
<reference evidence="1" key="2">
    <citation type="submission" date="2020-11" db="EMBL/GenBank/DDBJ databases">
        <authorList>
            <person name="McCartney M.A."/>
            <person name="Auch B."/>
            <person name="Kono T."/>
            <person name="Mallez S."/>
            <person name="Becker A."/>
            <person name="Gohl D.M."/>
            <person name="Silverstein K.A.T."/>
            <person name="Koren S."/>
            <person name="Bechman K.B."/>
            <person name="Herman A."/>
            <person name="Abrahante J.E."/>
            <person name="Garbe J."/>
        </authorList>
    </citation>
    <scope>NUCLEOTIDE SEQUENCE</scope>
    <source>
        <strain evidence="1">Duluth1</strain>
        <tissue evidence="1">Whole animal</tissue>
    </source>
</reference>
<comment type="caution">
    <text evidence="1">The sequence shown here is derived from an EMBL/GenBank/DDBJ whole genome shotgun (WGS) entry which is preliminary data.</text>
</comment>
<organism evidence="1 2">
    <name type="scientific">Dreissena polymorpha</name>
    <name type="common">Zebra mussel</name>
    <name type="synonym">Mytilus polymorpha</name>
    <dbReference type="NCBI Taxonomy" id="45954"/>
    <lineage>
        <taxon>Eukaryota</taxon>
        <taxon>Metazoa</taxon>
        <taxon>Spiralia</taxon>
        <taxon>Lophotrochozoa</taxon>
        <taxon>Mollusca</taxon>
        <taxon>Bivalvia</taxon>
        <taxon>Autobranchia</taxon>
        <taxon>Heteroconchia</taxon>
        <taxon>Euheterodonta</taxon>
        <taxon>Imparidentia</taxon>
        <taxon>Neoheterodontei</taxon>
        <taxon>Myida</taxon>
        <taxon>Dreissenoidea</taxon>
        <taxon>Dreissenidae</taxon>
        <taxon>Dreissena</taxon>
    </lineage>
</organism>